<dbReference type="AlphaFoldDB" id="I0UY15"/>
<comment type="similarity">
    <text evidence="1">Belongs to the universal stress protein A family.</text>
</comment>
<accession>I0UY15</accession>
<dbReference type="PANTHER" id="PTHR46268">
    <property type="entry name" value="STRESS RESPONSE PROTEIN NHAX"/>
    <property type="match status" value="1"/>
</dbReference>
<dbReference type="InterPro" id="IPR014729">
    <property type="entry name" value="Rossmann-like_a/b/a_fold"/>
</dbReference>
<reference evidence="3 4" key="1">
    <citation type="submission" date="2012-01" db="EMBL/GenBank/DDBJ databases">
        <title>Improved High-Quality Draft sequence of Saccharomonospora xinjiangensis XJ-54.</title>
        <authorList>
            <consortium name="US DOE Joint Genome Institute"/>
            <person name="Lucas S."/>
            <person name="Han J."/>
            <person name="Lapidus A."/>
            <person name="Cheng J.-F."/>
            <person name="Goodwin L."/>
            <person name="Pitluck S."/>
            <person name="Peters L."/>
            <person name="Mikhailova N."/>
            <person name="Teshima H."/>
            <person name="Detter J.C."/>
            <person name="Han C."/>
            <person name="Tapia R."/>
            <person name="Land M."/>
            <person name="Hauser L."/>
            <person name="Kyrpides N."/>
            <person name="Ivanova N."/>
            <person name="Pagani I."/>
            <person name="Brambilla E.-M."/>
            <person name="Klenk H.-P."/>
            <person name="Woyke T."/>
        </authorList>
    </citation>
    <scope>NUCLEOTIDE SEQUENCE [LARGE SCALE GENOMIC DNA]</scope>
    <source>
        <strain evidence="3 4">XJ-54</strain>
    </source>
</reference>
<feature type="domain" description="UspA" evidence="2">
    <location>
        <begin position="16"/>
        <end position="151"/>
    </location>
</feature>
<evidence type="ECO:0000313" key="3">
    <source>
        <dbReference type="EMBL" id="EID52768.1"/>
    </source>
</evidence>
<dbReference type="EMBL" id="JH636049">
    <property type="protein sequence ID" value="EID52768.1"/>
    <property type="molecule type" value="Genomic_DNA"/>
</dbReference>
<dbReference type="STRING" id="882086.SacxiDRAFT_0492"/>
<name>I0UY15_9PSEU</name>
<dbReference type="PRINTS" id="PR01438">
    <property type="entry name" value="UNVRSLSTRESS"/>
</dbReference>
<dbReference type="InterPro" id="IPR006016">
    <property type="entry name" value="UspA"/>
</dbReference>
<dbReference type="InterPro" id="IPR006015">
    <property type="entry name" value="Universal_stress_UspA"/>
</dbReference>
<dbReference type="HOGENOM" id="CLU_049301_2_3_11"/>
<evidence type="ECO:0000259" key="2">
    <source>
        <dbReference type="Pfam" id="PF00582"/>
    </source>
</evidence>
<dbReference type="SUPFAM" id="SSF52402">
    <property type="entry name" value="Adenine nucleotide alpha hydrolases-like"/>
    <property type="match status" value="2"/>
</dbReference>
<protein>
    <submittedName>
        <fullName evidence="3">Universal stress protein UspA-like protein</fullName>
    </submittedName>
</protein>
<dbReference type="Proteomes" id="UP000004691">
    <property type="component" value="Unassembled WGS sequence"/>
</dbReference>
<organism evidence="3 4">
    <name type="scientific">Saccharomonospora xinjiangensis XJ-54</name>
    <dbReference type="NCBI Taxonomy" id="882086"/>
    <lineage>
        <taxon>Bacteria</taxon>
        <taxon>Bacillati</taxon>
        <taxon>Actinomycetota</taxon>
        <taxon>Actinomycetes</taxon>
        <taxon>Pseudonocardiales</taxon>
        <taxon>Pseudonocardiaceae</taxon>
        <taxon>Saccharomonospora</taxon>
    </lineage>
</organism>
<gene>
    <name evidence="3" type="ORF">SacxiDRAFT_0492</name>
</gene>
<evidence type="ECO:0000256" key="1">
    <source>
        <dbReference type="ARBA" id="ARBA00008791"/>
    </source>
</evidence>
<evidence type="ECO:0000313" key="4">
    <source>
        <dbReference type="Proteomes" id="UP000004691"/>
    </source>
</evidence>
<dbReference type="PANTHER" id="PTHR46268:SF6">
    <property type="entry name" value="UNIVERSAL STRESS PROTEIN UP12"/>
    <property type="match status" value="1"/>
</dbReference>
<sequence length="302" mass="32278">MIGGGMPARDIPEGPLVVGTDGSEDSLDAVRWAADLAARRNRALRIVHAYTIVIGYATELPPTQEVRDSIEAEAKQFVAAAEQEAKLTAPGVRVETALIDNDAVPALVRESASACMVVLGASGRGGFLGRLIGSTAVAVTSHAECPVAVIRRREDGTTAPLDGPVVVGVDGSPVSEEAIAVAFREAALRGVPLVAVNAWLDVEYDSTFTQRVYVEDGPQEQEQQRMLAERLAGWQEHYPDVEVERVTVLDRPRHQLLERSQTASLVVVGSRGRGGFRGLLLGSTSQALIYHAQCPVLVVRNT</sequence>
<dbReference type="eggNOG" id="COG0589">
    <property type="taxonomic scope" value="Bacteria"/>
</dbReference>
<proteinExistence type="inferred from homology"/>
<keyword evidence="4" id="KW-1185">Reference proteome</keyword>
<dbReference type="Gene3D" id="3.40.50.620">
    <property type="entry name" value="HUPs"/>
    <property type="match status" value="2"/>
</dbReference>
<feature type="domain" description="UspA" evidence="2">
    <location>
        <begin position="164"/>
        <end position="300"/>
    </location>
</feature>
<dbReference type="Pfam" id="PF00582">
    <property type="entry name" value="Usp"/>
    <property type="match status" value="2"/>
</dbReference>